<dbReference type="AlphaFoldDB" id="A0A8H7TAQ5"/>
<sequence>MFSTTYDEKAAYEQRYHSHSHPLRANPNSYSHSHSRNTSSTSTTSTSSSSSSNRYDSEAPPPYTYIFYNSIGEKPLPPLPASAADYQWRGSSVEDREGENARRVRFVLEKPLPPLPVEELGCEGVSHGEGGVQNQDRKRRRSSASERSARMGECAWWTKEVGESA</sequence>
<name>A0A8H7TAQ5_9HELO</name>
<dbReference type="Proteomes" id="UP000664132">
    <property type="component" value="Unassembled WGS sequence"/>
</dbReference>
<organism evidence="2 3">
    <name type="scientific">Cadophora malorum</name>
    <dbReference type="NCBI Taxonomy" id="108018"/>
    <lineage>
        <taxon>Eukaryota</taxon>
        <taxon>Fungi</taxon>
        <taxon>Dikarya</taxon>
        <taxon>Ascomycota</taxon>
        <taxon>Pezizomycotina</taxon>
        <taxon>Leotiomycetes</taxon>
        <taxon>Helotiales</taxon>
        <taxon>Ploettnerulaceae</taxon>
        <taxon>Cadophora</taxon>
    </lineage>
</organism>
<feature type="region of interest" description="Disordered" evidence="1">
    <location>
        <begin position="119"/>
        <end position="151"/>
    </location>
</feature>
<gene>
    <name evidence="2" type="ORF">IFR04_011279</name>
</gene>
<feature type="compositionally biased region" description="Basic and acidic residues" evidence="1">
    <location>
        <begin position="1"/>
        <end position="16"/>
    </location>
</feature>
<comment type="caution">
    <text evidence="2">The sequence shown here is derived from an EMBL/GenBank/DDBJ whole genome shotgun (WGS) entry which is preliminary data.</text>
</comment>
<evidence type="ECO:0000313" key="2">
    <source>
        <dbReference type="EMBL" id="KAG4415610.1"/>
    </source>
</evidence>
<feature type="region of interest" description="Disordered" evidence="1">
    <location>
        <begin position="1"/>
        <end position="60"/>
    </location>
</feature>
<evidence type="ECO:0000256" key="1">
    <source>
        <dbReference type="SAM" id="MobiDB-lite"/>
    </source>
</evidence>
<accession>A0A8H7TAQ5</accession>
<feature type="compositionally biased region" description="Low complexity" evidence="1">
    <location>
        <begin position="29"/>
        <end position="54"/>
    </location>
</feature>
<dbReference type="OrthoDB" id="3562279at2759"/>
<keyword evidence="3" id="KW-1185">Reference proteome</keyword>
<protein>
    <submittedName>
        <fullName evidence="2">Uncharacterized protein</fullName>
    </submittedName>
</protein>
<proteinExistence type="predicted"/>
<feature type="non-terminal residue" evidence="2">
    <location>
        <position position="165"/>
    </location>
</feature>
<dbReference type="EMBL" id="JAFJYH010000216">
    <property type="protein sequence ID" value="KAG4415610.1"/>
    <property type="molecule type" value="Genomic_DNA"/>
</dbReference>
<reference evidence="2" key="1">
    <citation type="submission" date="2021-02" db="EMBL/GenBank/DDBJ databases">
        <title>Genome sequence Cadophora malorum strain M34.</title>
        <authorList>
            <person name="Stefanovic E."/>
            <person name="Vu D."/>
            <person name="Scully C."/>
            <person name="Dijksterhuis J."/>
            <person name="Roader J."/>
            <person name="Houbraken J."/>
        </authorList>
    </citation>
    <scope>NUCLEOTIDE SEQUENCE</scope>
    <source>
        <strain evidence="2">M34</strain>
    </source>
</reference>
<evidence type="ECO:0000313" key="3">
    <source>
        <dbReference type="Proteomes" id="UP000664132"/>
    </source>
</evidence>